<accession>A0A2P6TY23</accession>
<dbReference type="STRING" id="3076.A0A2P6TY23"/>
<evidence type="ECO:0000313" key="3">
    <source>
        <dbReference type="Proteomes" id="UP000239899"/>
    </source>
</evidence>
<dbReference type="Gene3D" id="2.130.10.10">
    <property type="entry name" value="YVTN repeat-like/Quinoprotein amine dehydrogenase"/>
    <property type="match status" value="1"/>
</dbReference>
<feature type="compositionally biased region" description="Acidic residues" evidence="1">
    <location>
        <begin position="450"/>
        <end position="466"/>
    </location>
</feature>
<dbReference type="EMBL" id="LHPG02000004">
    <property type="protein sequence ID" value="PRW58950.1"/>
    <property type="molecule type" value="Genomic_DNA"/>
</dbReference>
<feature type="region of interest" description="Disordered" evidence="1">
    <location>
        <begin position="150"/>
        <end position="173"/>
    </location>
</feature>
<evidence type="ECO:0000313" key="2">
    <source>
        <dbReference type="EMBL" id="PRW58950.1"/>
    </source>
</evidence>
<dbReference type="GO" id="GO:0042273">
    <property type="term" value="P:ribosomal large subunit biogenesis"/>
    <property type="evidence" value="ECO:0007669"/>
    <property type="project" value="InterPro"/>
</dbReference>
<keyword evidence="3" id="KW-1185">Reference proteome</keyword>
<protein>
    <submittedName>
        <fullName evidence="2">WD repeat-containing 74</fullName>
    </submittedName>
</protein>
<dbReference type="SMART" id="SM00320">
    <property type="entry name" value="WD40"/>
    <property type="match status" value="4"/>
</dbReference>
<dbReference type="OrthoDB" id="18388at2759"/>
<dbReference type="InterPro" id="IPR037379">
    <property type="entry name" value="WDR74/Nsa1"/>
</dbReference>
<reference evidence="2 3" key="1">
    <citation type="journal article" date="2018" name="Plant J.">
        <title>Genome sequences of Chlorella sorokiniana UTEX 1602 and Micractinium conductrix SAG 241.80: implications to maltose excretion by a green alga.</title>
        <authorList>
            <person name="Arriola M.B."/>
            <person name="Velmurugan N."/>
            <person name="Zhang Y."/>
            <person name="Plunkett M.H."/>
            <person name="Hondzo H."/>
            <person name="Barney B.M."/>
        </authorList>
    </citation>
    <scope>NUCLEOTIDE SEQUENCE [LARGE SCALE GENOMIC DNA]</scope>
    <source>
        <strain evidence="3">UTEX 1602</strain>
    </source>
</reference>
<feature type="region of interest" description="Disordered" evidence="1">
    <location>
        <begin position="240"/>
        <end position="262"/>
    </location>
</feature>
<feature type="compositionally biased region" description="Low complexity" evidence="1">
    <location>
        <begin position="153"/>
        <end position="170"/>
    </location>
</feature>
<gene>
    <name evidence="2" type="ORF">C2E21_2532</name>
</gene>
<dbReference type="InterPro" id="IPR001680">
    <property type="entry name" value="WD40_rpt"/>
</dbReference>
<comment type="caution">
    <text evidence="2">The sequence shown here is derived from an EMBL/GenBank/DDBJ whole genome shotgun (WGS) entry which is preliminary data.</text>
</comment>
<name>A0A2P6TY23_CHLSO</name>
<evidence type="ECO:0000256" key="1">
    <source>
        <dbReference type="SAM" id="MobiDB-lite"/>
    </source>
</evidence>
<dbReference type="InterPro" id="IPR015943">
    <property type="entry name" value="WD40/YVTN_repeat-like_dom_sf"/>
</dbReference>
<dbReference type="PANTHER" id="PTHR16038:SF4">
    <property type="entry name" value="WD REPEAT-CONTAINING PROTEIN 74"/>
    <property type="match status" value="1"/>
</dbReference>
<feature type="compositionally biased region" description="Basic residues" evidence="1">
    <location>
        <begin position="471"/>
        <end position="480"/>
    </location>
</feature>
<dbReference type="InterPro" id="IPR011047">
    <property type="entry name" value="Quinoprotein_ADH-like_sf"/>
</dbReference>
<dbReference type="GO" id="GO:0005730">
    <property type="term" value="C:nucleolus"/>
    <property type="evidence" value="ECO:0007669"/>
    <property type="project" value="InterPro"/>
</dbReference>
<proteinExistence type="predicted"/>
<dbReference type="PANTHER" id="PTHR16038">
    <property type="entry name" value="NOP SEVEN ASSOCIATED PROTEIN 1"/>
    <property type="match status" value="1"/>
</dbReference>
<dbReference type="GO" id="GO:0030687">
    <property type="term" value="C:preribosome, large subunit precursor"/>
    <property type="evidence" value="ECO:0007669"/>
    <property type="project" value="TreeGrafter"/>
</dbReference>
<dbReference type="Proteomes" id="UP000239899">
    <property type="component" value="Unassembled WGS sequence"/>
</dbReference>
<feature type="region of interest" description="Disordered" evidence="1">
    <location>
        <begin position="393"/>
        <end position="492"/>
    </location>
</feature>
<organism evidence="2 3">
    <name type="scientific">Chlorella sorokiniana</name>
    <name type="common">Freshwater green alga</name>
    <dbReference type="NCBI Taxonomy" id="3076"/>
    <lineage>
        <taxon>Eukaryota</taxon>
        <taxon>Viridiplantae</taxon>
        <taxon>Chlorophyta</taxon>
        <taxon>core chlorophytes</taxon>
        <taxon>Trebouxiophyceae</taxon>
        <taxon>Chlorellales</taxon>
        <taxon>Chlorellaceae</taxon>
        <taxon>Chlorella clade</taxon>
        <taxon>Chlorella</taxon>
    </lineage>
</organism>
<feature type="compositionally biased region" description="Basic residues" evidence="1">
    <location>
        <begin position="415"/>
        <end position="429"/>
    </location>
</feature>
<sequence>MQEDERSPPVRLLYADELGQLKVVQTADGAQLGTAAVAASWGEPDKQQAIDCIALGSTGGVEDTATAVLAVARCSGAIELLSPLTGAPLGSIPPAAPAASGGSKQQQEDAVRVRGLHLIWGSDGAGNGSSSSGSSLPAVLSVTQSGTARVHTAAAAGQQPPDGGSAAPAAWEQQRSWQVPPQVCCTAYDPAIGRLAVGCEGAELRLFDAASGELVFTFKGGKPNKVGLVDKPWNTAIAFLPPTSTSSGGDGNGNAGNSGSRDAAGAAGTRLLVGTNYHKVRLYDSAAGKRPQMEMSWGEGRITALAVEPDGQRCWVGNGQGQLEVLDLGTRRFSGAIKGLAGSARALAVHPGGEVLASVCLDRYLRLHSCATRQLLAKVYCKTLPTGVAFCPTDASMLPPREQPAAGGEGVEERRRRKKDQKRERRRSHAAAEEAEEGSGDDGMAAAADQDSDDEQQIGSEEEAEEQQERRRPKRSKQHRSQGGGRRQQRRQ</sequence>
<dbReference type="AlphaFoldDB" id="A0A2P6TY23"/>
<dbReference type="SUPFAM" id="SSF50998">
    <property type="entry name" value="Quinoprotein alcohol dehydrogenase-like"/>
    <property type="match status" value="1"/>
</dbReference>